<keyword evidence="1" id="KW-0378">Hydrolase</keyword>
<evidence type="ECO:0000313" key="3">
    <source>
        <dbReference type="EMBL" id="MBB5867638.1"/>
    </source>
</evidence>
<dbReference type="Proteomes" id="UP000587527">
    <property type="component" value="Unassembled WGS sequence"/>
</dbReference>
<organism evidence="3 4">
    <name type="scientific">Allocatelliglobosispora scoriae</name>
    <dbReference type="NCBI Taxonomy" id="643052"/>
    <lineage>
        <taxon>Bacteria</taxon>
        <taxon>Bacillati</taxon>
        <taxon>Actinomycetota</taxon>
        <taxon>Actinomycetes</taxon>
        <taxon>Micromonosporales</taxon>
        <taxon>Micromonosporaceae</taxon>
        <taxon>Allocatelliglobosispora</taxon>
    </lineage>
</organism>
<proteinExistence type="predicted"/>
<reference evidence="3 4" key="1">
    <citation type="submission" date="2020-08" db="EMBL/GenBank/DDBJ databases">
        <title>Sequencing the genomes of 1000 actinobacteria strains.</title>
        <authorList>
            <person name="Klenk H.-P."/>
        </authorList>
    </citation>
    <scope>NUCLEOTIDE SEQUENCE [LARGE SCALE GENOMIC DNA]</scope>
    <source>
        <strain evidence="3 4">DSM 45362</strain>
    </source>
</reference>
<gene>
    <name evidence="3" type="ORF">F4553_001017</name>
</gene>
<evidence type="ECO:0000256" key="1">
    <source>
        <dbReference type="ARBA" id="ARBA00022801"/>
    </source>
</evidence>
<accession>A0A841BJX4</accession>
<name>A0A841BJX4_9ACTN</name>
<dbReference type="PANTHER" id="PTHR43156">
    <property type="entry name" value="STAGE II SPORULATION PROTEIN E-RELATED"/>
    <property type="match status" value="1"/>
</dbReference>
<comment type="caution">
    <text evidence="3">The sequence shown here is derived from an EMBL/GenBank/DDBJ whole genome shotgun (WGS) entry which is preliminary data.</text>
</comment>
<dbReference type="PANTHER" id="PTHR43156:SF2">
    <property type="entry name" value="STAGE II SPORULATION PROTEIN E"/>
    <property type="match status" value="1"/>
</dbReference>
<dbReference type="SUPFAM" id="SSF81606">
    <property type="entry name" value="PP2C-like"/>
    <property type="match status" value="1"/>
</dbReference>
<dbReference type="InterPro" id="IPR052016">
    <property type="entry name" value="Bact_Sigma-Reg"/>
</dbReference>
<evidence type="ECO:0000259" key="2">
    <source>
        <dbReference type="SMART" id="SM00331"/>
    </source>
</evidence>
<evidence type="ECO:0000313" key="4">
    <source>
        <dbReference type="Proteomes" id="UP000587527"/>
    </source>
</evidence>
<dbReference type="AlphaFoldDB" id="A0A841BJX4"/>
<keyword evidence="4" id="KW-1185">Reference proteome</keyword>
<dbReference type="InterPro" id="IPR036457">
    <property type="entry name" value="PPM-type-like_dom_sf"/>
</dbReference>
<dbReference type="InterPro" id="IPR001932">
    <property type="entry name" value="PPM-type_phosphatase-like_dom"/>
</dbReference>
<feature type="domain" description="PPM-type phosphatase" evidence="2">
    <location>
        <begin position="176"/>
        <end position="385"/>
    </location>
</feature>
<dbReference type="Gene3D" id="3.60.40.10">
    <property type="entry name" value="PPM-type phosphatase domain"/>
    <property type="match status" value="1"/>
</dbReference>
<dbReference type="GO" id="GO:0016791">
    <property type="term" value="F:phosphatase activity"/>
    <property type="evidence" value="ECO:0007669"/>
    <property type="project" value="TreeGrafter"/>
</dbReference>
<dbReference type="EMBL" id="JACHMN010000001">
    <property type="protein sequence ID" value="MBB5867638.1"/>
    <property type="molecule type" value="Genomic_DNA"/>
</dbReference>
<sequence length="389" mass="41229">MSRTDEPILTGIRDAAADASPSTAIEAVTRHLCGVFGASGISFLTADLGGKALVRIVATPSGEVEEATVLPFDGGPRERALRTQKVLVGDGPAGWTVFAPVVERGDVIGLLEIELPAEPTPETVTDIGTAAEAMAFVVIANRRHTDIFEAGQRTTPVTLSAEIQRRLLPAAFTCEADTFALSAWLEPSASIAGDSFDYSLIGDVLHFSVTDAMGHGVESALTATLCVGSLRNTRRRRRSLIDQAHEANDTVAERASPTGSYVTALLGRLNLRTGACALLNAGHVRPLLVRDGESREIALPLNFPLGMFVEAEFEAGSIALEPGDRLVLLTDGMRDRDAAALDIPAHLRKLADRHPREAVRAIADAVLDLAGPTLADDAALLILDWRGPI</sequence>
<dbReference type="SMART" id="SM00331">
    <property type="entry name" value="PP2C_SIG"/>
    <property type="match status" value="1"/>
</dbReference>
<protein>
    <submittedName>
        <fullName evidence="3">Serine phosphatase RsbU (Regulator of sigma subunit)</fullName>
    </submittedName>
</protein>
<dbReference type="Pfam" id="PF07228">
    <property type="entry name" value="SpoIIE"/>
    <property type="match status" value="1"/>
</dbReference>
<dbReference type="SUPFAM" id="SSF55781">
    <property type="entry name" value="GAF domain-like"/>
    <property type="match status" value="1"/>
</dbReference>
<dbReference type="RefSeq" id="WP_184832608.1">
    <property type="nucleotide sequence ID" value="NZ_JACHMN010000001.1"/>
</dbReference>